<keyword evidence="3" id="KW-1185">Reference proteome</keyword>
<dbReference type="GO" id="GO:0004180">
    <property type="term" value="F:carboxypeptidase activity"/>
    <property type="evidence" value="ECO:0007669"/>
    <property type="project" value="UniProtKB-KW"/>
</dbReference>
<dbReference type="EMBL" id="JAEHFV010000004">
    <property type="protein sequence ID" value="MBK0370353.1"/>
    <property type="molecule type" value="Genomic_DNA"/>
</dbReference>
<organism evidence="2 3">
    <name type="scientific">Flavobacterium agrisoli</name>
    <dbReference type="NCBI Taxonomy" id="2793066"/>
    <lineage>
        <taxon>Bacteria</taxon>
        <taxon>Pseudomonadati</taxon>
        <taxon>Bacteroidota</taxon>
        <taxon>Flavobacteriia</taxon>
        <taxon>Flavobacteriales</taxon>
        <taxon>Flavobacteriaceae</taxon>
        <taxon>Flavobacterium</taxon>
    </lineage>
</organism>
<protein>
    <submittedName>
        <fullName evidence="2">Carboxypeptidase-like regulatory domain-containing protein</fullName>
    </submittedName>
</protein>
<gene>
    <name evidence="2" type="ORF">I5M07_10955</name>
</gene>
<name>A0A934UKA3_9FLAO</name>
<dbReference type="InterPro" id="IPR008969">
    <property type="entry name" value="CarboxyPept-like_regulatory"/>
</dbReference>
<keyword evidence="2" id="KW-0645">Protease</keyword>
<keyword evidence="1" id="KW-0732">Signal</keyword>
<keyword evidence="2" id="KW-0378">Hydrolase</keyword>
<feature type="signal peptide" evidence="1">
    <location>
        <begin position="1"/>
        <end position="21"/>
    </location>
</feature>
<dbReference type="AlphaFoldDB" id="A0A934UKA3"/>
<dbReference type="SUPFAM" id="SSF49464">
    <property type="entry name" value="Carboxypeptidase regulatory domain-like"/>
    <property type="match status" value="1"/>
</dbReference>
<sequence length="246" mass="28138">MRYLFCLISFVFLSATKAQNAAVFQINGIVKMNEIPQENIFVINKNSEKGVQTDSEGKFYLSVKFGDVLVFSSIYTKEKELKITEDLNVMNEISIDLFPAINELQEVVVRNYSGLNARALGIISADQKTYTPAERKLKSATDWKGAGGVSFDPVLNLISGRTAMLKKEVEVEKKEFYMLLLDEMFDQHHFVNRLQIPTEYVKGFKYYVVENKYFTRVLDSKNKTATEFLLGELALKYKDILACENE</sequence>
<proteinExistence type="predicted"/>
<evidence type="ECO:0000313" key="3">
    <source>
        <dbReference type="Proteomes" id="UP000609172"/>
    </source>
</evidence>
<comment type="caution">
    <text evidence="2">The sequence shown here is derived from an EMBL/GenBank/DDBJ whole genome shotgun (WGS) entry which is preliminary data.</text>
</comment>
<keyword evidence="2" id="KW-0121">Carboxypeptidase</keyword>
<accession>A0A934UKA3</accession>
<reference evidence="2" key="1">
    <citation type="submission" date="2020-12" db="EMBL/GenBank/DDBJ databases">
        <title>Bacterial novel species Flavobacterium sp. SE-1-e isolated from soil.</title>
        <authorList>
            <person name="Jung H.-Y."/>
        </authorList>
    </citation>
    <scope>NUCLEOTIDE SEQUENCE</scope>
    <source>
        <strain evidence="2">SE-1-e</strain>
    </source>
</reference>
<dbReference type="RefSeq" id="WP_200106482.1">
    <property type="nucleotide sequence ID" value="NZ_JAEHFV010000004.1"/>
</dbReference>
<dbReference type="Proteomes" id="UP000609172">
    <property type="component" value="Unassembled WGS sequence"/>
</dbReference>
<evidence type="ECO:0000256" key="1">
    <source>
        <dbReference type="SAM" id="SignalP"/>
    </source>
</evidence>
<evidence type="ECO:0000313" key="2">
    <source>
        <dbReference type="EMBL" id="MBK0370353.1"/>
    </source>
</evidence>
<feature type="chain" id="PRO_5037304840" evidence="1">
    <location>
        <begin position="22"/>
        <end position="246"/>
    </location>
</feature>